<evidence type="ECO:0000313" key="4">
    <source>
        <dbReference type="Proteomes" id="UP000484076"/>
    </source>
</evidence>
<dbReference type="RefSeq" id="WP_174539847.1">
    <property type="nucleotide sequence ID" value="NZ_WHUT02000007.1"/>
</dbReference>
<dbReference type="InterPro" id="IPR016208">
    <property type="entry name" value="Ald_Oxase/xanthine_DH-like"/>
</dbReference>
<protein>
    <submittedName>
        <fullName evidence="3">Xanthine dehydrogenase family protein molybdopterin-binding subunit</fullName>
    </submittedName>
</protein>
<sequence length="915" mass="96208">MAVSILGVPGLRAQPATDAPQTAGVATERIEGRAKVTGQKVYARDFNARDMAGWPAGQWYALYLHALTTDHAFLGIDLSSLPPAAQPTRVVMGDHLSDSQRAPKLRLQRDLHIDDLVVAAPGTAPRATAPTAQTGSFDKPPSIDYDLIVVPGNVPDYLGQAVALLMFDSLAAYRAARVFMQFRDADFQSYAAAETPSPGLGQPFSPQTTYVKYAEGGEHFSYASADPSTYMTDVPQWQAKIADTIAGNPQFIRQSIGCDMQAMDPVFMEPEAGIVWHEAATETLHIVLGTQSPDGDVGDILAMYEEADAPFTLANVVLTSCYPGGGFGGRDSSPFSLMLALAAAYSGDAPVRLEYDRFEQFRIGLKRHAAVITGQVVAAPDMTLQLVEAALTFDGGGLRNLSPYVAGLASLCVGGSYRCPMANIFGEAVHTENVSGGSQRGFGGTQAFFAIETALDEMAIGQGWDPVALRRANLLVQGDTTVVGGPVVQELRLAEMLDLAEAHPLWADRAQIKADYAARGLTYGTGLAMSLQAYGTSGDGVVAAVLLERDGSLTVQSDGVDMGNGSATTLGVVVGPILGNNARRVDMGCYTLFGQTGLTTSDPAGQRWANPDWTPKSVGSSSACLTALHQVHVMQQTAQGLFAGAILPAARDLWGMPALMAGETAWSNGLLVLAAGGMPPLSMQALADAIYARDLPRGALGHAYFQQFWAEADFPTAGGLAHLALDGLSFYLPDTATPVQVTRQNATGPGTESSRFSRTVWAPCINIIGLVADPTSGAVQVENVVSILNAGKVHVPQLVSGQSQGGVAMAISYTLLEDMPPGMAGPANGTWNLNIYHMARAQDVPMAPVYTPGGRAQELVILPESPGDNGAGRGIAEAVMCSIAPAISNALRDALGVRYSSLPITPQKIREGLGQ</sequence>
<evidence type="ECO:0000313" key="3">
    <source>
        <dbReference type="EMBL" id="NUB45264.1"/>
    </source>
</evidence>
<dbReference type="AlphaFoldDB" id="A0A8X8GVR5"/>
<accession>A0A8X8GVR5</accession>
<dbReference type="GO" id="GO:0016491">
    <property type="term" value="F:oxidoreductase activity"/>
    <property type="evidence" value="ECO:0007669"/>
    <property type="project" value="InterPro"/>
</dbReference>
<dbReference type="InterPro" id="IPR036856">
    <property type="entry name" value="Ald_Oxase/Xan_DH_a/b_sf"/>
</dbReference>
<dbReference type="SUPFAM" id="SSF56003">
    <property type="entry name" value="Molybdenum cofactor-binding domain"/>
    <property type="match status" value="1"/>
</dbReference>
<comment type="caution">
    <text evidence="3">The sequence shown here is derived from an EMBL/GenBank/DDBJ whole genome shotgun (WGS) entry which is preliminary data.</text>
</comment>
<dbReference type="Gene3D" id="3.30.365.10">
    <property type="entry name" value="Aldehyde oxidase/xanthine dehydrogenase, molybdopterin binding domain"/>
    <property type="match status" value="4"/>
</dbReference>
<dbReference type="GO" id="GO:0005506">
    <property type="term" value="F:iron ion binding"/>
    <property type="evidence" value="ECO:0007669"/>
    <property type="project" value="InterPro"/>
</dbReference>
<organism evidence="3 4">
    <name type="scientific">Fertoeibacter niger</name>
    <dbReference type="NCBI Taxonomy" id="2656921"/>
    <lineage>
        <taxon>Bacteria</taxon>
        <taxon>Pseudomonadati</taxon>
        <taxon>Pseudomonadota</taxon>
        <taxon>Alphaproteobacteria</taxon>
        <taxon>Rhodobacterales</taxon>
        <taxon>Paracoccaceae</taxon>
        <taxon>Fertoeibacter</taxon>
    </lineage>
</organism>
<evidence type="ECO:0000259" key="1">
    <source>
        <dbReference type="Pfam" id="PF02738"/>
    </source>
</evidence>
<reference evidence="3" key="1">
    <citation type="submission" date="2020-05" db="EMBL/GenBank/DDBJ databases">
        <title>Fertoebacter nigrum gen. nov., sp. nov., a new member of the family Rhodobacteraceae.</title>
        <authorList>
            <person name="Szuroczki S."/>
            <person name="Abbaszade G."/>
            <person name="Buni D."/>
            <person name="Schumann P."/>
            <person name="Toth E."/>
        </authorList>
    </citation>
    <scope>NUCLEOTIDE SEQUENCE</scope>
    <source>
        <strain evidence="3">RG-N-1a</strain>
    </source>
</reference>
<dbReference type="Proteomes" id="UP000484076">
    <property type="component" value="Unassembled WGS sequence"/>
</dbReference>
<dbReference type="PANTHER" id="PTHR11908:SF123">
    <property type="entry name" value="ALDEHYDE OXIDOREDUCTASE MOLYBDENUM-BINDING SUBUNIT PAOC"/>
    <property type="match status" value="1"/>
</dbReference>
<dbReference type="InterPro" id="IPR008274">
    <property type="entry name" value="AldOxase/xan_DH_MoCoBD1"/>
</dbReference>
<dbReference type="InterPro" id="IPR037165">
    <property type="entry name" value="AldOxase/xan_DH_Mopterin-bd_sf"/>
</dbReference>
<dbReference type="Pfam" id="PF20256">
    <property type="entry name" value="MoCoBD_2"/>
    <property type="match status" value="1"/>
</dbReference>
<dbReference type="EMBL" id="WHUT02000007">
    <property type="protein sequence ID" value="NUB45264.1"/>
    <property type="molecule type" value="Genomic_DNA"/>
</dbReference>
<evidence type="ECO:0000259" key="2">
    <source>
        <dbReference type="Pfam" id="PF20256"/>
    </source>
</evidence>
<dbReference type="PANTHER" id="PTHR11908">
    <property type="entry name" value="XANTHINE DEHYDROGENASE"/>
    <property type="match status" value="1"/>
</dbReference>
<name>A0A8X8GVR5_9RHOB</name>
<feature type="domain" description="Aldehyde oxidase/xanthine dehydrogenase second molybdopterin binding" evidence="2">
    <location>
        <begin position="767"/>
        <end position="845"/>
    </location>
</feature>
<dbReference type="InterPro" id="IPR046867">
    <property type="entry name" value="AldOxase/xan_DH_MoCoBD2"/>
</dbReference>
<dbReference type="Pfam" id="PF02738">
    <property type="entry name" value="MoCoBD_1"/>
    <property type="match status" value="1"/>
</dbReference>
<dbReference type="SUPFAM" id="SSF54665">
    <property type="entry name" value="CO dehydrogenase molybdoprotein N-domain-like"/>
    <property type="match status" value="1"/>
</dbReference>
<gene>
    <name evidence="3" type="ORF">GEU84_012770</name>
</gene>
<proteinExistence type="predicted"/>
<keyword evidence="4" id="KW-1185">Reference proteome</keyword>
<feature type="domain" description="Aldehyde oxidase/xanthine dehydrogenase first molybdopterin binding" evidence="1">
    <location>
        <begin position="258"/>
        <end position="474"/>
    </location>
</feature>